<dbReference type="Pfam" id="PF13020">
    <property type="entry name" value="NOV_C"/>
    <property type="match status" value="1"/>
</dbReference>
<accession>A0A1G9WZR2</accession>
<dbReference type="EMBL" id="FNHQ01000016">
    <property type="protein sequence ID" value="SDM89633.1"/>
    <property type="molecule type" value="Genomic_DNA"/>
</dbReference>
<proteinExistence type="predicted"/>
<reference evidence="2 3" key="1">
    <citation type="submission" date="2016-10" db="EMBL/GenBank/DDBJ databases">
        <authorList>
            <person name="de Groot N.N."/>
        </authorList>
    </citation>
    <scope>NUCLEOTIDE SEQUENCE [LARGE SCALE GENOMIC DNA]</scope>
    <source>
        <strain evidence="2 3">DSM 16981</strain>
    </source>
</reference>
<organism evidence="2 3">
    <name type="scientific">Megasphaera paucivorans</name>
    <dbReference type="NCBI Taxonomy" id="349095"/>
    <lineage>
        <taxon>Bacteria</taxon>
        <taxon>Bacillati</taxon>
        <taxon>Bacillota</taxon>
        <taxon>Negativicutes</taxon>
        <taxon>Veillonellales</taxon>
        <taxon>Veillonellaceae</taxon>
        <taxon>Megasphaera</taxon>
    </lineage>
</organism>
<dbReference type="OrthoDB" id="9781481at2"/>
<name>A0A1G9WZR2_9FIRM</name>
<evidence type="ECO:0000259" key="1">
    <source>
        <dbReference type="Pfam" id="PF13020"/>
    </source>
</evidence>
<dbReference type="AlphaFoldDB" id="A0A1G9WZR2"/>
<protein>
    <recommendedName>
        <fullName evidence="1">Protein NO VEIN C-terminal domain-containing protein</fullName>
    </recommendedName>
</protein>
<sequence>MLEGLKNLSFPGKKDDLIYFLRTIIGKRVLLVNDIRVLCSHAPGIYQLPVDSLISYCMSFGWILCDEYIRLNEDIYPYLESSSALNDALIKCTVCTLFKQNIFKADMFFYDIKDCNITFRNELLPLTYSTIRNVLISQNFFTTSRKILASIHVNPEFEDVISNLCKESTKTVSLEQLKNNLEANAIIGAKAEKYVLEYEKKRITNPILSKKIRIISEVDVCAGYDIVSFESNDSSDYDRFIEVKAISERNGFYWSSNEYEIAKLRGTHYYLYLIELSRINKDDYVPMILSDPASIIMLSENWLVEPQTYHVRKV</sequence>
<dbReference type="STRING" id="349095.SAMN05660299_01716"/>
<dbReference type="InterPro" id="IPR024975">
    <property type="entry name" value="NOV_C"/>
</dbReference>
<keyword evidence="3" id="KW-1185">Reference proteome</keyword>
<dbReference type="RefSeq" id="WP_091650611.1">
    <property type="nucleotide sequence ID" value="NZ_FNHQ01000016.1"/>
</dbReference>
<feature type="domain" description="Protein NO VEIN C-terminal" evidence="1">
    <location>
        <begin position="191"/>
        <end position="276"/>
    </location>
</feature>
<evidence type="ECO:0000313" key="2">
    <source>
        <dbReference type="EMBL" id="SDM89633.1"/>
    </source>
</evidence>
<gene>
    <name evidence="2" type="ORF">SAMN05660299_01716</name>
</gene>
<dbReference type="Proteomes" id="UP000199309">
    <property type="component" value="Unassembled WGS sequence"/>
</dbReference>
<evidence type="ECO:0000313" key="3">
    <source>
        <dbReference type="Proteomes" id="UP000199309"/>
    </source>
</evidence>